<feature type="transmembrane region" description="Helical" evidence="9">
    <location>
        <begin position="24"/>
        <end position="45"/>
    </location>
</feature>
<protein>
    <submittedName>
        <fullName evidence="10">Uncharacterized protein</fullName>
    </submittedName>
</protein>
<dbReference type="GO" id="GO:0005254">
    <property type="term" value="F:chloride channel activity"/>
    <property type="evidence" value="ECO:0007669"/>
    <property type="project" value="InterPro"/>
</dbReference>
<evidence type="ECO:0000256" key="7">
    <source>
        <dbReference type="ARBA" id="ARBA00023136"/>
    </source>
</evidence>
<dbReference type="InterPro" id="IPR044669">
    <property type="entry name" value="YneE/VCCN1/2-like"/>
</dbReference>
<dbReference type="Proteomes" id="UP000054408">
    <property type="component" value="Unassembled WGS sequence"/>
</dbReference>
<feature type="transmembrane region" description="Helical" evidence="9">
    <location>
        <begin position="228"/>
        <end position="251"/>
    </location>
</feature>
<evidence type="ECO:0000256" key="3">
    <source>
        <dbReference type="ARBA" id="ARBA00022475"/>
    </source>
</evidence>
<sequence length="440" mass="49887">MPAAYDAKDWIKLAVKVRSRDGSVLPVVFPKIALVFAICMVILIVNETMFYKGKAKTGLVMPDTAHTLLASTLGFLLVLRTNISLSRYREGRGHLGRTAHDLRNFSRQTAHYLGRVNEGAAARVCRYCKLFFSLTRMHLRKENDFDNPELLNPALYTREEINELRDLKRRPLKVLGWIDSFLRQLRDSNQITELEELHIDRHLESLTGVFAALVKVQTLQLPFPYAQLLWYFLALYVYTLPFVLVKFYGWYSPIPACFVALVLFGINSVGNELEDPFGDDVNDLEVDAIEQSVHDDIDWYLALGVADEGMPKTLPLIIKDLKKGGTRFANLDKPMPVELKSSEEGATDDFDGVIVGRPDDDGYHHQRVGHKLVDGEYKHIDDYGVDVGDKRARRKRRSKAKAKSKSKSKKPVKLDDVFATPQAEVARDASSKLEESSSTW</sequence>
<dbReference type="AlphaFoldDB" id="A0A0L0D5C9"/>
<feature type="region of interest" description="Disordered" evidence="8">
    <location>
        <begin position="388"/>
        <end position="440"/>
    </location>
</feature>
<feature type="transmembrane region" description="Helical" evidence="9">
    <location>
        <begin position="65"/>
        <end position="83"/>
    </location>
</feature>
<accession>A0A0L0D5C9</accession>
<evidence type="ECO:0000256" key="8">
    <source>
        <dbReference type="SAM" id="MobiDB-lite"/>
    </source>
</evidence>
<evidence type="ECO:0000256" key="4">
    <source>
        <dbReference type="ARBA" id="ARBA00022692"/>
    </source>
</evidence>
<dbReference type="GO" id="GO:0005886">
    <property type="term" value="C:plasma membrane"/>
    <property type="evidence" value="ECO:0007669"/>
    <property type="project" value="UniProtKB-SubCell"/>
</dbReference>
<keyword evidence="4 9" id="KW-0812">Transmembrane</keyword>
<keyword evidence="11" id="KW-1185">Reference proteome</keyword>
<keyword evidence="2" id="KW-0813">Transport</keyword>
<organism evidence="10 11">
    <name type="scientific">Thecamonas trahens ATCC 50062</name>
    <dbReference type="NCBI Taxonomy" id="461836"/>
    <lineage>
        <taxon>Eukaryota</taxon>
        <taxon>Apusozoa</taxon>
        <taxon>Apusomonadida</taxon>
        <taxon>Apusomonadidae</taxon>
        <taxon>Thecamonas</taxon>
    </lineage>
</organism>
<dbReference type="PANTHER" id="PTHR33281:SF19">
    <property type="entry name" value="VOLTAGE-DEPENDENT ANION CHANNEL-FORMING PROTEIN YNEE"/>
    <property type="match status" value="1"/>
</dbReference>
<comment type="subcellular location">
    <subcellularLocation>
        <location evidence="1">Cell membrane</location>
        <topology evidence="1">Multi-pass membrane protein</topology>
    </subcellularLocation>
</comment>
<dbReference type="OrthoDB" id="1368at2759"/>
<keyword evidence="5 9" id="KW-1133">Transmembrane helix</keyword>
<evidence type="ECO:0000256" key="9">
    <source>
        <dbReference type="SAM" id="Phobius"/>
    </source>
</evidence>
<dbReference type="PANTHER" id="PTHR33281">
    <property type="entry name" value="UPF0187 PROTEIN YNEE"/>
    <property type="match status" value="1"/>
</dbReference>
<dbReference type="STRING" id="461836.A0A0L0D5C9"/>
<dbReference type="GeneID" id="25569696"/>
<evidence type="ECO:0000256" key="5">
    <source>
        <dbReference type="ARBA" id="ARBA00022989"/>
    </source>
</evidence>
<reference evidence="10 11" key="1">
    <citation type="submission" date="2010-05" db="EMBL/GenBank/DDBJ databases">
        <title>The Genome Sequence of Thecamonas trahens ATCC 50062.</title>
        <authorList>
            <consortium name="The Broad Institute Genome Sequencing Platform"/>
            <person name="Russ C."/>
            <person name="Cuomo C."/>
            <person name="Shea T."/>
            <person name="Young S.K."/>
            <person name="Zeng Q."/>
            <person name="Koehrsen M."/>
            <person name="Haas B."/>
            <person name="Borodovsky M."/>
            <person name="Guigo R."/>
            <person name="Alvarado L."/>
            <person name="Berlin A."/>
            <person name="Bochicchio J."/>
            <person name="Borenstein D."/>
            <person name="Chapman S."/>
            <person name="Chen Z."/>
            <person name="Freedman E."/>
            <person name="Gellesch M."/>
            <person name="Goldberg J."/>
            <person name="Griggs A."/>
            <person name="Gujja S."/>
            <person name="Heilman E."/>
            <person name="Heiman D."/>
            <person name="Hepburn T."/>
            <person name="Howarth C."/>
            <person name="Jen D."/>
            <person name="Larson L."/>
            <person name="Mehta T."/>
            <person name="Park D."/>
            <person name="Pearson M."/>
            <person name="Roberts A."/>
            <person name="Saif S."/>
            <person name="Shenoy N."/>
            <person name="Sisk P."/>
            <person name="Stolte C."/>
            <person name="Sykes S."/>
            <person name="Thomson T."/>
            <person name="Walk T."/>
            <person name="White J."/>
            <person name="Yandava C."/>
            <person name="Burger G."/>
            <person name="Gray M.W."/>
            <person name="Holland P.W.H."/>
            <person name="King N."/>
            <person name="Lang F.B.F."/>
            <person name="Roger A.J."/>
            <person name="Ruiz-Trillo I."/>
            <person name="Lander E."/>
            <person name="Nusbaum C."/>
        </authorList>
    </citation>
    <scope>NUCLEOTIDE SEQUENCE [LARGE SCALE GENOMIC DNA]</scope>
    <source>
        <strain evidence="10 11">ATCC 50062</strain>
    </source>
</reference>
<proteinExistence type="predicted"/>
<dbReference type="EMBL" id="GL349446">
    <property type="protein sequence ID" value="KNC47286.1"/>
    <property type="molecule type" value="Genomic_DNA"/>
</dbReference>
<gene>
    <name evidence="10" type="ORF">AMSG_11781</name>
</gene>
<evidence type="ECO:0000313" key="10">
    <source>
        <dbReference type="EMBL" id="KNC47286.1"/>
    </source>
</evidence>
<dbReference type="RefSeq" id="XP_013759770.1">
    <property type="nucleotide sequence ID" value="XM_013904316.1"/>
</dbReference>
<evidence type="ECO:0000256" key="2">
    <source>
        <dbReference type="ARBA" id="ARBA00022448"/>
    </source>
</evidence>
<dbReference type="Pfam" id="PF25539">
    <property type="entry name" value="Bestrophin_2"/>
    <property type="match status" value="1"/>
</dbReference>
<feature type="compositionally biased region" description="Basic residues" evidence="8">
    <location>
        <begin position="391"/>
        <end position="411"/>
    </location>
</feature>
<dbReference type="eggNOG" id="ENOG502QX35">
    <property type="taxonomic scope" value="Eukaryota"/>
</dbReference>
<evidence type="ECO:0000256" key="6">
    <source>
        <dbReference type="ARBA" id="ARBA00023065"/>
    </source>
</evidence>
<dbReference type="OMA" id="ECPFGAD"/>
<evidence type="ECO:0000313" key="11">
    <source>
        <dbReference type="Proteomes" id="UP000054408"/>
    </source>
</evidence>
<name>A0A0L0D5C9_THETB</name>
<keyword evidence="3" id="KW-1003">Cell membrane</keyword>
<keyword evidence="7 9" id="KW-0472">Membrane</keyword>
<keyword evidence="6" id="KW-0406">Ion transport</keyword>
<evidence type="ECO:0000256" key="1">
    <source>
        <dbReference type="ARBA" id="ARBA00004651"/>
    </source>
</evidence>
<feature type="compositionally biased region" description="Basic and acidic residues" evidence="8">
    <location>
        <begin position="425"/>
        <end position="440"/>
    </location>
</feature>